<sequence length="79" mass="9258">MKSLDKKREMAERRQALLEVRGEILGKYKVDKEQRIHWLVRLMDVEDELEELACRQSQCTIAGKLTSAGNSRRRRAQSN</sequence>
<proteinExistence type="predicted"/>
<protein>
    <submittedName>
        <fullName evidence="1">Uncharacterized protein</fullName>
    </submittedName>
</protein>
<organism evidence="1">
    <name type="scientific">Acididesulfobacillus acetoxydans</name>
    <dbReference type="NCBI Taxonomy" id="1561005"/>
    <lineage>
        <taxon>Bacteria</taxon>
        <taxon>Bacillati</taxon>
        <taxon>Bacillota</taxon>
        <taxon>Clostridia</taxon>
        <taxon>Eubacteriales</taxon>
        <taxon>Peptococcaceae</taxon>
        <taxon>Acididesulfobacillus</taxon>
    </lineage>
</organism>
<accession>A0A8S0VYN7</accession>
<name>A0A8S0VYN7_9FIRM</name>
<dbReference type="RefSeq" id="WP_240986485.1">
    <property type="nucleotide sequence ID" value="NZ_LR746496.1"/>
</dbReference>
<dbReference type="EMBL" id="LR746496">
    <property type="protein sequence ID" value="CAA7603233.1"/>
    <property type="molecule type" value="Genomic_DNA"/>
</dbReference>
<reference evidence="1" key="1">
    <citation type="submission" date="2020-01" db="EMBL/GenBank/DDBJ databases">
        <authorList>
            <person name="Hornung B."/>
        </authorList>
    </citation>
    <scope>NUCLEOTIDE SEQUENCE</scope>
    <source>
        <strain evidence="1">PacBioINE</strain>
    </source>
</reference>
<dbReference type="AlphaFoldDB" id="A0A8S0VYN7"/>
<dbReference type="KEGG" id="aacx:DEACI_4056"/>
<gene>
    <name evidence="1" type="ORF">DEACI_4056</name>
</gene>
<dbReference type="Proteomes" id="UP000836597">
    <property type="component" value="Chromosome"/>
</dbReference>
<evidence type="ECO:0000313" key="1">
    <source>
        <dbReference type="EMBL" id="CAA7603233.1"/>
    </source>
</evidence>